<gene>
    <name evidence="3" type="ORF">MUG09_08620</name>
</gene>
<protein>
    <submittedName>
        <fullName evidence="3">VOC family protein</fullName>
    </submittedName>
</protein>
<evidence type="ECO:0000259" key="2">
    <source>
        <dbReference type="PROSITE" id="PS51819"/>
    </source>
</evidence>
<dbReference type="Proteomes" id="UP000829708">
    <property type="component" value="Chromosome"/>
</dbReference>
<sequence>MKPLPFLQQGVAQIAFVVEDLDKTVENYYNLFGIGPWHFYTYEKPMVSHMTRNGQPTEYAMRVALSYFASMRIELIEQQHGDTVYNEFIQEHGYGIHHLGILVDDMQIAIAMAEQAGFTVTMDGAGFGLDGDGHYAYLDTEKAIGTTLELICRPKGRRTPERIYPAEEA</sequence>
<accession>A0ABY4D9G0</accession>
<keyword evidence="4" id="KW-1185">Reference proteome</keyword>
<organism evidence="3 4">
    <name type="scientific">Sphaerochaeta associata</name>
    <dbReference type="NCBI Taxonomy" id="1129264"/>
    <lineage>
        <taxon>Bacteria</taxon>
        <taxon>Pseudomonadati</taxon>
        <taxon>Spirochaetota</taxon>
        <taxon>Spirochaetia</taxon>
        <taxon>Spirochaetales</taxon>
        <taxon>Sphaerochaetaceae</taxon>
        <taxon>Sphaerochaeta</taxon>
    </lineage>
</organism>
<keyword evidence="1" id="KW-0479">Metal-binding</keyword>
<dbReference type="Gene3D" id="3.10.180.10">
    <property type="entry name" value="2,3-Dihydroxybiphenyl 1,2-Dioxygenase, domain 1"/>
    <property type="match status" value="1"/>
</dbReference>
<dbReference type="EMBL" id="CP094929">
    <property type="protein sequence ID" value="UOM49617.1"/>
    <property type="molecule type" value="Genomic_DNA"/>
</dbReference>
<evidence type="ECO:0000256" key="1">
    <source>
        <dbReference type="ARBA" id="ARBA00022723"/>
    </source>
</evidence>
<feature type="domain" description="VOC" evidence="2">
    <location>
        <begin position="10"/>
        <end position="153"/>
    </location>
</feature>
<reference evidence="4" key="1">
    <citation type="journal article" date="2024" name="J Bioinform Genom">
        <title>Complete genome sequence of the type strain bacterium Sphaerochaeta associata GLS2t (VKM B-2742)t.</title>
        <authorList>
            <person name="Troshina O.Y."/>
            <person name="Tepeeva A.N."/>
            <person name="Arzamasceva V.O."/>
            <person name="Whitman W.B."/>
            <person name="Varghese N."/>
            <person name="Shapiro N."/>
            <person name="Woyke T."/>
            <person name="Kripides N.C."/>
            <person name="Vasilenko O.V."/>
        </authorList>
    </citation>
    <scope>NUCLEOTIDE SEQUENCE [LARGE SCALE GENOMIC DNA]</scope>
    <source>
        <strain evidence="4">GLS2T</strain>
    </source>
</reference>
<proteinExistence type="predicted"/>
<dbReference type="PANTHER" id="PTHR43048">
    <property type="entry name" value="METHYLMALONYL-COA EPIMERASE"/>
    <property type="match status" value="1"/>
</dbReference>
<name>A0ABY4D9G0_9SPIR</name>
<dbReference type="InterPro" id="IPR051785">
    <property type="entry name" value="MMCE/EMCE_epimerase"/>
</dbReference>
<dbReference type="PANTHER" id="PTHR43048:SF3">
    <property type="entry name" value="METHYLMALONYL-COA EPIMERASE, MITOCHONDRIAL"/>
    <property type="match status" value="1"/>
</dbReference>
<dbReference type="InterPro" id="IPR037523">
    <property type="entry name" value="VOC_core"/>
</dbReference>
<dbReference type="Pfam" id="PF13669">
    <property type="entry name" value="Glyoxalase_4"/>
    <property type="match status" value="1"/>
</dbReference>
<dbReference type="InterPro" id="IPR029068">
    <property type="entry name" value="Glyas_Bleomycin-R_OHBP_Dase"/>
</dbReference>
<dbReference type="SUPFAM" id="SSF54593">
    <property type="entry name" value="Glyoxalase/Bleomycin resistance protein/Dihydroxybiphenyl dioxygenase"/>
    <property type="match status" value="1"/>
</dbReference>
<evidence type="ECO:0000313" key="3">
    <source>
        <dbReference type="EMBL" id="UOM49617.1"/>
    </source>
</evidence>
<dbReference type="RefSeq" id="WP_244771011.1">
    <property type="nucleotide sequence ID" value="NZ_CP094929.1"/>
</dbReference>
<evidence type="ECO:0000313" key="4">
    <source>
        <dbReference type="Proteomes" id="UP000829708"/>
    </source>
</evidence>
<dbReference type="PROSITE" id="PS51819">
    <property type="entry name" value="VOC"/>
    <property type="match status" value="1"/>
</dbReference>